<reference evidence="1 2" key="1">
    <citation type="submission" date="2014-10" db="EMBL/GenBank/DDBJ databases">
        <title>Pedobacter Kyungheensis.</title>
        <authorList>
            <person name="Anderson B.M."/>
            <person name="Newman J.D."/>
        </authorList>
    </citation>
    <scope>NUCLEOTIDE SEQUENCE [LARGE SCALE GENOMIC DNA]</scope>
    <source>
        <strain evidence="1 2">KACC 16221</strain>
    </source>
</reference>
<name>A0A0C1D5I0_9SPHI</name>
<dbReference type="RefSeq" id="WP_039478809.1">
    <property type="nucleotide sequence ID" value="NZ_JSYN01000021.1"/>
</dbReference>
<accession>A0A0C1D5I0</accession>
<dbReference type="Proteomes" id="UP000031246">
    <property type="component" value="Unassembled WGS sequence"/>
</dbReference>
<sequence>MMSQKYPHATWNGYSYWHGTSTVFLNSIRETGLGAINPSKDWRLLDLLKFLYDNIISLKIESKVFDIHRASITATIAQGTLDIDGLKLNFQHDGVYVSASTIRAATYACENHVGSELLEKCMVLLSILISTGNEPKIPKELDVLNIRQYLEVPAKPVMIEIREIADSDLSFEDGTDATEKLNELRNIFPTLPIAQQFERLQFYNFRLLRPVSPEQLHIYEVDFEGAVRTRDFQFYLSRIR</sequence>
<evidence type="ECO:0000313" key="1">
    <source>
        <dbReference type="EMBL" id="KIA92276.1"/>
    </source>
</evidence>
<evidence type="ECO:0000313" key="2">
    <source>
        <dbReference type="Proteomes" id="UP000031246"/>
    </source>
</evidence>
<dbReference type="OrthoDB" id="1432209at2"/>
<gene>
    <name evidence="1" type="ORF">OC25_17750</name>
</gene>
<protein>
    <submittedName>
        <fullName evidence="1">Uncharacterized protein</fullName>
    </submittedName>
</protein>
<comment type="caution">
    <text evidence="1">The sequence shown here is derived from an EMBL/GenBank/DDBJ whole genome shotgun (WGS) entry which is preliminary data.</text>
</comment>
<proteinExistence type="predicted"/>
<dbReference type="AlphaFoldDB" id="A0A0C1D5I0"/>
<organism evidence="1 2">
    <name type="scientific">Pedobacter kyungheensis</name>
    <dbReference type="NCBI Taxonomy" id="1069985"/>
    <lineage>
        <taxon>Bacteria</taxon>
        <taxon>Pseudomonadati</taxon>
        <taxon>Bacteroidota</taxon>
        <taxon>Sphingobacteriia</taxon>
        <taxon>Sphingobacteriales</taxon>
        <taxon>Sphingobacteriaceae</taxon>
        <taxon>Pedobacter</taxon>
    </lineage>
</organism>
<dbReference type="EMBL" id="JSYN01000021">
    <property type="protein sequence ID" value="KIA92276.1"/>
    <property type="molecule type" value="Genomic_DNA"/>
</dbReference>
<keyword evidence="2" id="KW-1185">Reference proteome</keyword>